<feature type="domain" description="PCI" evidence="20">
    <location>
        <begin position="928"/>
        <end position="1094"/>
    </location>
</feature>
<keyword evidence="9" id="KW-0547">Nucleotide-binding</keyword>
<dbReference type="Gene3D" id="3.30.200.20">
    <property type="entry name" value="Phosphorylase Kinase, domain 1"/>
    <property type="match status" value="1"/>
</dbReference>
<dbReference type="AlphaFoldDB" id="A0AAD5U1A7"/>
<dbReference type="FunFam" id="3.30.200.20:FF:000306">
    <property type="entry name" value="IKS protein kinase"/>
    <property type="match status" value="1"/>
</dbReference>
<evidence type="ECO:0000256" key="9">
    <source>
        <dbReference type="ARBA" id="ARBA00022741"/>
    </source>
</evidence>
<dbReference type="SUPFAM" id="SSF52540">
    <property type="entry name" value="P-loop containing nucleoside triphosphate hydrolases"/>
    <property type="match status" value="1"/>
</dbReference>
<dbReference type="PANTHER" id="PTHR10758:SF1">
    <property type="entry name" value="COP9 SIGNALOSOME COMPLEX SUBUNIT 3"/>
    <property type="match status" value="1"/>
</dbReference>
<evidence type="ECO:0000256" key="15">
    <source>
        <dbReference type="ARBA" id="ARBA00023242"/>
    </source>
</evidence>
<dbReference type="GO" id="GO:0006310">
    <property type="term" value="P:DNA recombination"/>
    <property type="evidence" value="ECO:0007669"/>
    <property type="project" value="UniProtKB-ARBA"/>
</dbReference>
<dbReference type="Gene3D" id="3.40.50.300">
    <property type="entry name" value="P-loop containing nucleotide triphosphate hydrolases"/>
    <property type="match status" value="1"/>
</dbReference>
<keyword evidence="8" id="KW-0808">Transferase</keyword>
<dbReference type="GO" id="GO:0061982">
    <property type="term" value="P:meiosis I cell cycle process"/>
    <property type="evidence" value="ECO:0007669"/>
    <property type="project" value="UniProtKB-ARBA"/>
</dbReference>
<dbReference type="PROSITE" id="PS50162">
    <property type="entry name" value="RECA_2"/>
    <property type="match status" value="1"/>
</dbReference>
<evidence type="ECO:0000313" key="22">
    <source>
        <dbReference type="Proteomes" id="UP001211065"/>
    </source>
</evidence>
<keyword evidence="10" id="KW-0227">DNA damage</keyword>
<dbReference type="GO" id="GO:0006511">
    <property type="term" value="P:ubiquitin-dependent protein catabolic process"/>
    <property type="evidence" value="ECO:0007669"/>
    <property type="project" value="TreeGrafter"/>
</dbReference>
<dbReference type="PANTHER" id="PTHR10758">
    <property type="entry name" value="26S PROTEASOME NON-ATPASE REGULATORY SUBUNIT 3/COP9 SIGNALOSOME COMPLEX SUBUNIT 3"/>
    <property type="match status" value="1"/>
</dbReference>
<dbReference type="Pfam" id="PF00069">
    <property type="entry name" value="Pkinase"/>
    <property type="match status" value="2"/>
</dbReference>
<dbReference type="SUPFAM" id="SSF56112">
    <property type="entry name" value="Protein kinase-like (PK-like)"/>
    <property type="match status" value="1"/>
</dbReference>
<evidence type="ECO:0000256" key="6">
    <source>
        <dbReference type="ARBA" id="ARBA00022490"/>
    </source>
</evidence>
<keyword evidence="15" id="KW-0539">Nucleus</keyword>
<proteinExistence type="inferred from homology"/>
<evidence type="ECO:0000259" key="20">
    <source>
        <dbReference type="PROSITE" id="PS50250"/>
    </source>
</evidence>
<dbReference type="CDD" id="cd19491">
    <property type="entry name" value="XRCC3"/>
    <property type="match status" value="1"/>
</dbReference>
<protein>
    <recommendedName>
        <fullName evidence="5">COP9 signalosome complex subunit 3</fullName>
        <ecNumber evidence="4">2.7.11.1</ecNumber>
    </recommendedName>
</protein>
<evidence type="ECO:0000256" key="3">
    <source>
        <dbReference type="ARBA" id="ARBA00007084"/>
    </source>
</evidence>
<dbReference type="InterPro" id="IPR055089">
    <property type="entry name" value="COP9_N"/>
</dbReference>
<keyword evidence="7" id="KW-0723">Serine/threonine-protein kinase</keyword>
<dbReference type="SUPFAM" id="SSF48452">
    <property type="entry name" value="TPR-like"/>
    <property type="match status" value="1"/>
</dbReference>
<evidence type="ECO:0000256" key="5">
    <source>
        <dbReference type="ARBA" id="ARBA00014878"/>
    </source>
</evidence>
<organism evidence="21 22">
    <name type="scientific">Clydaea vesicula</name>
    <dbReference type="NCBI Taxonomy" id="447962"/>
    <lineage>
        <taxon>Eukaryota</taxon>
        <taxon>Fungi</taxon>
        <taxon>Fungi incertae sedis</taxon>
        <taxon>Chytridiomycota</taxon>
        <taxon>Chytridiomycota incertae sedis</taxon>
        <taxon>Chytridiomycetes</taxon>
        <taxon>Lobulomycetales</taxon>
        <taxon>Lobulomycetaceae</taxon>
        <taxon>Clydaea</taxon>
    </lineage>
</organism>
<keyword evidence="6" id="KW-0963">Cytoplasm</keyword>
<dbReference type="InterPro" id="IPR003593">
    <property type="entry name" value="AAA+_ATPase"/>
</dbReference>
<dbReference type="InterPro" id="IPR020588">
    <property type="entry name" value="RecA_ATP-bd"/>
</dbReference>
<dbReference type="InterPro" id="IPR000717">
    <property type="entry name" value="PCI_dom"/>
</dbReference>
<comment type="catalytic activity">
    <reaction evidence="16">
        <text>L-threonyl-[protein] + ATP = O-phospho-L-threonyl-[protein] + ADP + H(+)</text>
        <dbReference type="Rhea" id="RHEA:46608"/>
        <dbReference type="Rhea" id="RHEA-COMP:11060"/>
        <dbReference type="Rhea" id="RHEA-COMP:11605"/>
        <dbReference type="ChEBI" id="CHEBI:15378"/>
        <dbReference type="ChEBI" id="CHEBI:30013"/>
        <dbReference type="ChEBI" id="CHEBI:30616"/>
        <dbReference type="ChEBI" id="CHEBI:61977"/>
        <dbReference type="ChEBI" id="CHEBI:456216"/>
        <dbReference type="EC" id="2.7.11.1"/>
    </reaction>
</comment>
<dbReference type="EC" id="2.7.11.1" evidence="4"/>
<evidence type="ECO:0000256" key="10">
    <source>
        <dbReference type="ARBA" id="ARBA00022763"/>
    </source>
</evidence>
<evidence type="ECO:0000256" key="16">
    <source>
        <dbReference type="ARBA" id="ARBA00047899"/>
    </source>
</evidence>
<evidence type="ECO:0000256" key="14">
    <source>
        <dbReference type="ARBA" id="ARBA00023204"/>
    </source>
</evidence>
<gene>
    <name evidence="21" type="ORF">HK099_005200</name>
</gene>
<dbReference type="Gene3D" id="1.10.510.10">
    <property type="entry name" value="Transferase(Phosphotransferase) domain 1"/>
    <property type="match status" value="1"/>
</dbReference>
<evidence type="ECO:0000313" key="21">
    <source>
        <dbReference type="EMBL" id="KAJ3218069.1"/>
    </source>
</evidence>
<dbReference type="CDD" id="cd00180">
    <property type="entry name" value="PKc"/>
    <property type="match status" value="1"/>
</dbReference>
<dbReference type="GO" id="GO:0005737">
    <property type="term" value="C:cytoplasm"/>
    <property type="evidence" value="ECO:0007669"/>
    <property type="project" value="UniProtKB-SubCell"/>
</dbReference>
<keyword evidence="11" id="KW-0418">Kinase</keyword>
<dbReference type="PROSITE" id="PS50011">
    <property type="entry name" value="PROTEIN_KINASE_DOM"/>
    <property type="match status" value="1"/>
</dbReference>
<comment type="subcellular location">
    <subcellularLocation>
        <location evidence="2">Cytoplasm</location>
    </subcellularLocation>
    <subcellularLocation>
        <location evidence="1">Nucleus</location>
    </subcellularLocation>
</comment>
<dbReference type="InterPro" id="IPR050756">
    <property type="entry name" value="CSN3"/>
</dbReference>
<dbReference type="GO" id="GO:0006281">
    <property type="term" value="P:DNA repair"/>
    <property type="evidence" value="ECO:0007669"/>
    <property type="project" value="UniProtKB-KW"/>
</dbReference>
<evidence type="ECO:0000256" key="13">
    <source>
        <dbReference type="ARBA" id="ARBA00022840"/>
    </source>
</evidence>
<dbReference type="SMART" id="SM00382">
    <property type="entry name" value="AAA"/>
    <property type="match status" value="1"/>
</dbReference>
<dbReference type="PROSITE" id="PS50250">
    <property type="entry name" value="PCI"/>
    <property type="match status" value="1"/>
</dbReference>
<dbReference type="Pfam" id="PF22788">
    <property type="entry name" value="COP9_hel_rpt"/>
    <property type="match status" value="1"/>
</dbReference>
<evidence type="ECO:0000256" key="8">
    <source>
        <dbReference type="ARBA" id="ARBA00022679"/>
    </source>
</evidence>
<dbReference type="InterPro" id="IPR000719">
    <property type="entry name" value="Prot_kinase_dom"/>
</dbReference>
<dbReference type="EMBL" id="JADGJW010000397">
    <property type="protein sequence ID" value="KAJ3218069.1"/>
    <property type="molecule type" value="Genomic_DNA"/>
</dbReference>
<dbReference type="GO" id="GO:0004674">
    <property type="term" value="F:protein serine/threonine kinase activity"/>
    <property type="evidence" value="ECO:0007669"/>
    <property type="project" value="UniProtKB-KW"/>
</dbReference>
<dbReference type="Pfam" id="PF13481">
    <property type="entry name" value="AAA_25"/>
    <property type="match status" value="1"/>
</dbReference>
<comment type="caution">
    <text evidence="21">The sequence shown here is derived from an EMBL/GenBank/DDBJ whole genome shotgun (WGS) entry which is preliminary data.</text>
</comment>
<dbReference type="InterPro" id="IPR011990">
    <property type="entry name" value="TPR-like_helical_dom_sf"/>
</dbReference>
<dbReference type="GO" id="GO:0005524">
    <property type="term" value="F:ATP binding"/>
    <property type="evidence" value="ECO:0007669"/>
    <property type="project" value="UniProtKB-KW"/>
</dbReference>
<dbReference type="PROSITE" id="PS00108">
    <property type="entry name" value="PROTEIN_KINASE_ST"/>
    <property type="match status" value="1"/>
</dbReference>
<sequence length="1166" mass="132572">MSIIPFDNNWQVVLHNKGEVVLYNQIENSLLIKRVRSTNSNFTENPSPASGFNSICSQCGQTIPNPHHEANQSNSGSANSFFADRNYFLLLEGANSALNTAESRTTSNPNFSCSKNISITPISTSPKISEFVTVDEFFQETNLLNQGEGTSIDENIPIPIPIQSGFSNKTLNPGYYERFFIEKVKLGKGFRGSVFCCLHVLNGIVLGEFAIKKVPVGESKDWLVKMLREVKLLEKLRHPNIIEYKHAWVEDYQLTKFGPEIPTLFILMEQANGGNLEEFVELQWKGDTDDSNIIFKKFRGKNNAKGVYPNSASMGRLGGIGYQNVGSLKKVRYLNESEIFSFFLDICKGLVHLHEHGIIHRDLKPNNLLLHYDNDNRELIPKLLISDFGECAILNDIKNRSKNNFGEGLEDRSGTTGTLEFQAPELLIKTNMKYLNLHNASTDIWSLGMILYYLSFSRVPYTQGGFNLGQIYEVTGQSGVGKTQLAVQLCLTSQIPKSRNGLGASVVYMSTEGRFPFKRLESMYEASKKALFLNDFDHICENIILSQSNDFETQLHALKFRLPLLCQKVEIKLLIIDSITGLFRGDDERLLNERSRDLYDFQKELKKLCFTFNLSVIVLNQVTSSFSKNDGVYRNQEEKFYAENSQEKFAFHSNSEEKIIPSLGFIWSHFINNRIVLSKNYLKKEENLENSKKCQPNIIELNCEDYVFREFWLSFSCNLKVELNRRSRFKVEQKGLVIDMQLEALLKLSPTSLSKTLSLTQEESLCQLNANNIDPLQLLKPSEHSLLYLYILNARLKQSQQNPFYLLEAAGRFSENAEKGQLEGKISKVNEFAGTVTRFCSESFNHLAVGILRNLILLIAPSFETLTLIHPLFLRTCILSREFNVSESVIECGIEDLNPSKYQFTVKEFLEYTYYAGICYLGLKKYKEALEYFKMCLSSPAQVPSLIQIESYKKFTLTSLILNGKLEKIPKCTSTAVKNAHQYYNQIYTSLSTLFESKKLNNFKATSSKYEQEFKKDDNWGLVKLCYESLIKQSITRLTQTYLTLSLADIATSVGLGSDLDLTEKIITSMVEDGDIFASISEKEGDMVYFSDSPEKFKTITTTQFLHKDLNYIQELNMKMTTMDRKIALSKNYISKISKNEKSGSTNVSASGVGGFLDDDELYSYD</sequence>
<keyword evidence="22" id="KW-1185">Reference proteome</keyword>
<evidence type="ECO:0000259" key="19">
    <source>
        <dbReference type="PROSITE" id="PS50162"/>
    </source>
</evidence>
<keyword evidence="13" id="KW-0067">ATP-binding</keyword>
<dbReference type="SUPFAM" id="SSF46785">
    <property type="entry name" value="Winged helix' DNA-binding domain"/>
    <property type="match status" value="1"/>
</dbReference>
<dbReference type="Proteomes" id="UP001211065">
    <property type="component" value="Unassembled WGS sequence"/>
</dbReference>
<evidence type="ECO:0000256" key="11">
    <source>
        <dbReference type="ARBA" id="ARBA00022777"/>
    </source>
</evidence>
<keyword evidence="12" id="KW-0736">Signalosome</keyword>
<evidence type="ECO:0000259" key="18">
    <source>
        <dbReference type="PROSITE" id="PS50011"/>
    </source>
</evidence>
<reference evidence="21" key="1">
    <citation type="submission" date="2020-05" db="EMBL/GenBank/DDBJ databases">
        <title>Phylogenomic resolution of chytrid fungi.</title>
        <authorList>
            <person name="Stajich J.E."/>
            <person name="Amses K."/>
            <person name="Simmons R."/>
            <person name="Seto K."/>
            <person name="Myers J."/>
            <person name="Bonds A."/>
            <person name="Quandt C.A."/>
            <person name="Barry K."/>
            <person name="Liu P."/>
            <person name="Grigoriev I."/>
            <person name="Longcore J.E."/>
            <person name="James T.Y."/>
        </authorList>
    </citation>
    <scope>NUCLEOTIDE SEQUENCE</scope>
    <source>
        <strain evidence="21">JEL0476</strain>
    </source>
</reference>
<dbReference type="Pfam" id="PF01399">
    <property type="entry name" value="PCI"/>
    <property type="match status" value="1"/>
</dbReference>
<evidence type="ECO:0000256" key="17">
    <source>
        <dbReference type="ARBA" id="ARBA00048679"/>
    </source>
</evidence>
<dbReference type="InterPro" id="IPR008271">
    <property type="entry name" value="Ser/Thr_kinase_AS"/>
</dbReference>
<comment type="similarity">
    <text evidence="3">Belongs to the CSN3 family.</text>
</comment>
<feature type="domain" description="RecA family profile 1" evidence="19">
    <location>
        <begin position="436"/>
        <end position="622"/>
    </location>
</feature>
<keyword evidence="14" id="KW-0234">DNA repair</keyword>
<evidence type="ECO:0000256" key="4">
    <source>
        <dbReference type="ARBA" id="ARBA00012513"/>
    </source>
</evidence>
<dbReference type="InterPro" id="IPR036390">
    <property type="entry name" value="WH_DNA-bd_sf"/>
</dbReference>
<comment type="catalytic activity">
    <reaction evidence="17">
        <text>L-seryl-[protein] + ATP = O-phospho-L-seryl-[protein] + ADP + H(+)</text>
        <dbReference type="Rhea" id="RHEA:17989"/>
        <dbReference type="Rhea" id="RHEA-COMP:9863"/>
        <dbReference type="Rhea" id="RHEA-COMP:11604"/>
        <dbReference type="ChEBI" id="CHEBI:15378"/>
        <dbReference type="ChEBI" id="CHEBI:29999"/>
        <dbReference type="ChEBI" id="CHEBI:30616"/>
        <dbReference type="ChEBI" id="CHEBI:83421"/>
        <dbReference type="ChEBI" id="CHEBI:456216"/>
        <dbReference type="EC" id="2.7.11.1"/>
    </reaction>
</comment>
<dbReference type="InterPro" id="IPR011009">
    <property type="entry name" value="Kinase-like_dom_sf"/>
</dbReference>
<dbReference type="InterPro" id="IPR027417">
    <property type="entry name" value="P-loop_NTPase"/>
</dbReference>
<evidence type="ECO:0000256" key="1">
    <source>
        <dbReference type="ARBA" id="ARBA00004123"/>
    </source>
</evidence>
<dbReference type="Gene3D" id="1.25.40.570">
    <property type="match status" value="1"/>
</dbReference>
<dbReference type="GO" id="GO:0140664">
    <property type="term" value="F:ATP-dependent DNA damage sensor activity"/>
    <property type="evidence" value="ECO:0007669"/>
    <property type="project" value="InterPro"/>
</dbReference>
<evidence type="ECO:0000256" key="7">
    <source>
        <dbReference type="ARBA" id="ARBA00022527"/>
    </source>
</evidence>
<dbReference type="SMART" id="SM00088">
    <property type="entry name" value="PINT"/>
    <property type="match status" value="1"/>
</dbReference>
<dbReference type="SMART" id="SM00220">
    <property type="entry name" value="S_TKc"/>
    <property type="match status" value="1"/>
</dbReference>
<name>A0AAD5U1A7_9FUNG</name>
<dbReference type="InterPro" id="IPR047348">
    <property type="entry name" value="XRCC3-like_C"/>
</dbReference>
<evidence type="ECO:0000256" key="12">
    <source>
        <dbReference type="ARBA" id="ARBA00022790"/>
    </source>
</evidence>
<dbReference type="GO" id="GO:0008180">
    <property type="term" value="C:COP9 signalosome"/>
    <property type="evidence" value="ECO:0007669"/>
    <property type="project" value="UniProtKB-KW"/>
</dbReference>
<accession>A0AAD5U1A7</accession>
<feature type="domain" description="Protein kinase" evidence="18">
    <location>
        <begin position="180"/>
        <end position="533"/>
    </location>
</feature>
<dbReference type="GO" id="GO:0003677">
    <property type="term" value="F:DNA binding"/>
    <property type="evidence" value="ECO:0007669"/>
    <property type="project" value="InterPro"/>
</dbReference>
<evidence type="ECO:0000256" key="2">
    <source>
        <dbReference type="ARBA" id="ARBA00004496"/>
    </source>
</evidence>